<dbReference type="AlphaFoldDB" id="A0AAD5TE75"/>
<dbReference type="PANTHER" id="PTHR16140:SF0">
    <property type="entry name" value="NON-STRUCTURAL MAINTENANCE OF CHROMOSOMES ELEMENT 4"/>
    <property type="match status" value="1"/>
</dbReference>
<keyword evidence="4 7" id="KW-0233">DNA recombination</keyword>
<dbReference type="Proteomes" id="UP001212152">
    <property type="component" value="Unassembled WGS sequence"/>
</dbReference>
<keyword evidence="12" id="KW-1185">Reference proteome</keyword>
<dbReference type="GO" id="GO:0030915">
    <property type="term" value="C:Smc5-Smc6 complex"/>
    <property type="evidence" value="ECO:0007669"/>
    <property type="project" value="UniProtKB-UniRule"/>
</dbReference>
<keyword evidence="5 7" id="KW-0234">DNA repair</keyword>
<dbReference type="InterPro" id="IPR027786">
    <property type="entry name" value="Nse4/EID"/>
</dbReference>
<accession>A0AAD5TE75</accession>
<evidence type="ECO:0000256" key="5">
    <source>
        <dbReference type="ARBA" id="ARBA00023204"/>
    </source>
</evidence>
<dbReference type="GO" id="GO:0006281">
    <property type="term" value="P:DNA repair"/>
    <property type="evidence" value="ECO:0007669"/>
    <property type="project" value="UniProtKB-UniRule"/>
</dbReference>
<keyword evidence="6 7" id="KW-0539">Nucleus</keyword>
<evidence type="ECO:0000256" key="3">
    <source>
        <dbReference type="ARBA" id="ARBA00022763"/>
    </source>
</evidence>
<name>A0AAD5TE75_9FUNG</name>
<evidence type="ECO:0000313" key="12">
    <source>
        <dbReference type="Proteomes" id="UP001212152"/>
    </source>
</evidence>
<feature type="domain" description="Nse4/EID protein Nse3/MAGE-binding" evidence="10">
    <location>
        <begin position="98"/>
        <end position="147"/>
    </location>
</feature>
<proteinExistence type="inferred from homology"/>
<feature type="region of interest" description="Disordered" evidence="8">
    <location>
        <begin position="1"/>
        <end position="52"/>
    </location>
</feature>
<dbReference type="EMBL" id="JADGJQ010000085">
    <property type="protein sequence ID" value="KAJ3171758.1"/>
    <property type="molecule type" value="Genomic_DNA"/>
</dbReference>
<dbReference type="Pfam" id="PF08743">
    <property type="entry name" value="Nse4_C"/>
    <property type="match status" value="1"/>
</dbReference>
<dbReference type="Pfam" id="PF15412">
    <property type="entry name" value="Nse4-Nse3_bdg"/>
    <property type="match status" value="1"/>
</dbReference>
<comment type="function">
    <text evidence="7">Component of the SMC5-SMC6 complex, that promotes sister chromatid alignment after DNA damage and facilitates double-stranded DNA breaks (DSBs) repair via homologous recombination between sister chromatids.</text>
</comment>
<evidence type="ECO:0000256" key="4">
    <source>
        <dbReference type="ARBA" id="ARBA00023172"/>
    </source>
</evidence>
<comment type="similarity">
    <text evidence="2 7">Belongs to the NSE4 family.</text>
</comment>
<feature type="compositionally biased region" description="Acidic residues" evidence="8">
    <location>
        <begin position="19"/>
        <end position="34"/>
    </location>
</feature>
<comment type="subcellular location">
    <subcellularLocation>
        <location evidence="1 7">Nucleus</location>
    </subcellularLocation>
</comment>
<evidence type="ECO:0000256" key="1">
    <source>
        <dbReference type="ARBA" id="ARBA00004123"/>
    </source>
</evidence>
<dbReference type="PANTHER" id="PTHR16140">
    <property type="entry name" value="NON-STRUCTURAL MAINTENANCE OF CHROMOSOMES ELEMENT 4"/>
    <property type="match status" value="1"/>
</dbReference>
<evidence type="ECO:0000256" key="7">
    <source>
        <dbReference type="RuleBase" id="RU365071"/>
    </source>
</evidence>
<sequence length="340" mass="38873">MSQSQTQRSRGRPPQRPADDDESQSGEEDTEELNDFGRDLQTQQPAEERRRVREGYRDLLAETEANRNEMTTEALMDTIQKANTFFGSVCATHEATLDSKLLIVASDIGVQKAHRMRLDGGSFAIDDWIGKLTVKMNGQEGEEGDDEGANLDWHALGKLATRCLSRVPTIDFMLGPLAIEPKQRTQNRRVEKLVKNKEDLQKPQQLKEGDFEKQQNETTELVMEISRCLYRVGRIPFFKFIINPESFGQTVENLFYLSFLIRDGKVGIDEDGENDDLMLEPAVPPNPSDYEDNQIKRYQAVIDIDQQTWRDLIDAYQITETCIPTRRPTTFATAANKWYS</sequence>
<dbReference type="GO" id="GO:0005634">
    <property type="term" value="C:nucleus"/>
    <property type="evidence" value="ECO:0007669"/>
    <property type="project" value="UniProtKB-SubCell"/>
</dbReference>
<feature type="domain" description="Non-structural maintenance of chromosome element 4 C-terminal" evidence="9">
    <location>
        <begin position="235"/>
        <end position="323"/>
    </location>
</feature>
<evidence type="ECO:0000259" key="10">
    <source>
        <dbReference type="Pfam" id="PF15412"/>
    </source>
</evidence>
<keyword evidence="3 7" id="KW-0227">DNA damage</keyword>
<protein>
    <recommendedName>
        <fullName evidence="7">Non-structural maintenance of chromosomes element 4</fullName>
    </recommendedName>
</protein>
<dbReference type="InterPro" id="IPR014854">
    <property type="entry name" value="Nse4_C"/>
</dbReference>
<comment type="caution">
    <text evidence="11">The sequence shown here is derived from an EMBL/GenBank/DDBJ whole genome shotgun (WGS) entry which is preliminary data.</text>
</comment>
<reference evidence="11" key="1">
    <citation type="submission" date="2020-05" db="EMBL/GenBank/DDBJ databases">
        <title>Phylogenomic resolution of chytrid fungi.</title>
        <authorList>
            <person name="Stajich J.E."/>
            <person name="Amses K."/>
            <person name="Simmons R."/>
            <person name="Seto K."/>
            <person name="Myers J."/>
            <person name="Bonds A."/>
            <person name="Quandt C.A."/>
            <person name="Barry K."/>
            <person name="Liu P."/>
            <person name="Grigoriev I."/>
            <person name="Longcore J.E."/>
            <person name="James T.Y."/>
        </authorList>
    </citation>
    <scope>NUCLEOTIDE SEQUENCE</scope>
    <source>
        <strain evidence="11">JEL0379</strain>
    </source>
</reference>
<comment type="subunit">
    <text evidence="7">Component of the SMC5-SMC6 complex.</text>
</comment>
<evidence type="ECO:0000259" key="9">
    <source>
        <dbReference type="Pfam" id="PF08743"/>
    </source>
</evidence>
<dbReference type="InterPro" id="IPR029225">
    <property type="entry name" value="Nse4_Nse3-bd"/>
</dbReference>
<organism evidence="11 12">
    <name type="scientific">Geranomyces variabilis</name>
    <dbReference type="NCBI Taxonomy" id="109894"/>
    <lineage>
        <taxon>Eukaryota</taxon>
        <taxon>Fungi</taxon>
        <taxon>Fungi incertae sedis</taxon>
        <taxon>Chytridiomycota</taxon>
        <taxon>Chytridiomycota incertae sedis</taxon>
        <taxon>Chytridiomycetes</taxon>
        <taxon>Spizellomycetales</taxon>
        <taxon>Powellomycetaceae</taxon>
        <taxon>Geranomyces</taxon>
    </lineage>
</organism>
<dbReference type="GO" id="GO:0006310">
    <property type="term" value="P:DNA recombination"/>
    <property type="evidence" value="ECO:0007669"/>
    <property type="project" value="UniProtKB-UniRule"/>
</dbReference>
<evidence type="ECO:0000313" key="11">
    <source>
        <dbReference type="EMBL" id="KAJ3171758.1"/>
    </source>
</evidence>
<evidence type="ECO:0000256" key="8">
    <source>
        <dbReference type="SAM" id="MobiDB-lite"/>
    </source>
</evidence>
<evidence type="ECO:0000256" key="2">
    <source>
        <dbReference type="ARBA" id="ARBA00008997"/>
    </source>
</evidence>
<gene>
    <name evidence="11" type="primary">NSE4</name>
    <name evidence="11" type="ORF">HDU87_008300</name>
</gene>
<evidence type="ECO:0000256" key="6">
    <source>
        <dbReference type="ARBA" id="ARBA00023242"/>
    </source>
</evidence>